<comment type="caution">
    <text evidence="1">The sequence shown here is derived from an EMBL/GenBank/DDBJ whole genome shotgun (WGS) entry which is preliminary data.</text>
</comment>
<dbReference type="EMBL" id="NBZD01000002">
    <property type="protein sequence ID" value="PNH18889.1"/>
    <property type="molecule type" value="Genomic_DNA"/>
</dbReference>
<accession>A0A2J8B282</accession>
<evidence type="ECO:0000313" key="1">
    <source>
        <dbReference type="EMBL" id="PNH18889.1"/>
    </source>
</evidence>
<proteinExistence type="predicted"/>
<sequence>MGSRGSFLESGGFSTPARWHTVDYVDGIKVLAPKDPKASRNLPERSNTPGTAYLKLAPDGTFGQLRVFDINRLPVFDIDYGKHQGKTFLHIHFLDGDLSHTRIATPLKPGDVLYEKYKSLFKGVK</sequence>
<dbReference type="Proteomes" id="UP000236394">
    <property type="component" value="Unassembled WGS sequence"/>
</dbReference>
<dbReference type="RefSeq" id="WP_034575031.1">
    <property type="nucleotide sequence ID" value="NZ_NBZD01000002.1"/>
</dbReference>
<name>A0A2J8B282_9FIRM</name>
<reference evidence="2" key="1">
    <citation type="submission" date="2017-04" db="EMBL/GenBank/DDBJ databases">
        <authorList>
            <person name="Bumgarner R.E."/>
            <person name="Fredricks D.N."/>
            <person name="Srinivasan S."/>
        </authorList>
    </citation>
    <scope>NUCLEOTIDE SEQUENCE [LARGE SCALE GENOMIC DNA]</scope>
    <source>
        <strain evidence="2">KA00405</strain>
    </source>
</reference>
<protein>
    <submittedName>
        <fullName evidence="1">Uncharacterized protein</fullName>
    </submittedName>
</protein>
<organism evidence="1 2">
    <name type="scientific">Mageeibacillus indolicus</name>
    <dbReference type="NCBI Taxonomy" id="884684"/>
    <lineage>
        <taxon>Bacteria</taxon>
        <taxon>Bacillati</taxon>
        <taxon>Bacillota</taxon>
        <taxon>Clostridia</taxon>
        <taxon>Eubacteriales</taxon>
        <taxon>Oscillospiraceae</taxon>
        <taxon>Mageeibacillus</taxon>
    </lineage>
</organism>
<evidence type="ECO:0000313" key="2">
    <source>
        <dbReference type="Proteomes" id="UP000236394"/>
    </source>
</evidence>
<gene>
    <name evidence="1" type="ORF">B7R76_04885</name>
</gene>
<dbReference type="AlphaFoldDB" id="A0A2J8B282"/>